<feature type="chain" id="PRO_5039283842" evidence="1">
    <location>
        <begin position="34"/>
        <end position="255"/>
    </location>
</feature>
<proteinExistence type="predicted"/>
<name>A0A9E3HAA2_9NOST</name>
<dbReference type="EMBL" id="JAHHHW010000096">
    <property type="protein sequence ID" value="MBW4432995.1"/>
    <property type="molecule type" value="Genomic_DNA"/>
</dbReference>
<evidence type="ECO:0000313" key="3">
    <source>
        <dbReference type="Proteomes" id="UP000813215"/>
    </source>
</evidence>
<keyword evidence="1" id="KW-0732">Signal</keyword>
<reference evidence="2" key="2">
    <citation type="journal article" date="2022" name="Microbiol. Resour. Announc.">
        <title>Metagenome Sequencing to Explore Phylogenomics of Terrestrial Cyanobacteria.</title>
        <authorList>
            <person name="Ward R.D."/>
            <person name="Stajich J.E."/>
            <person name="Johansen J.R."/>
            <person name="Huntemann M."/>
            <person name="Clum A."/>
            <person name="Foster B."/>
            <person name="Foster B."/>
            <person name="Roux S."/>
            <person name="Palaniappan K."/>
            <person name="Varghese N."/>
            <person name="Mukherjee S."/>
            <person name="Reddy T.B.K."/>
            <person name="Daum C."/>
            <person name="Copeland A."/>
            <person name="Chen I.A."/>
            <person name="Ivanova N.N."/>
            <person name="Kyrpides N.C."/>
            <person name="Shapiro N."/>
            <person name="Eloe-Fadrosh E.A."/>
            <person name="Pietrasiak N."/>
        </authorList>
    </citation>
    <scope>NUCLEOTIDE SEQUENCE</scope>
    <source>
        <strain evidence="2">HA4357-MV3</strain>
    </source>
</reference>
<comment type="caution">
    <text evidence="2">The sequence shown here is derived from an EMBL/GenBank/DDBJ whole genome shotgun (WGS) entry which is preliminary data.</text>
</comment>
<evidence type="ECO:0000313" key="2">
    <source>
        <dbReference type="EMBL" id="MBW4432995.1"/>
    </source>
</evidence>
<organism evidence="2 3">
    <name type="scientific">Pelatocladus maniniholoensis HA4357-MV3</name>
    <dbReference type="NCBI Taxonomy" id="1117104"/>
    <lineage>
        <taxon>Bacteria</taxon>
        <taxon>Bacillati</taxon>
        <taxon>Cyanobacteriota</taxon>
        <taxon>Cyanophyceae</taxon>
        <taxon>Nostocales</taxon>
        <taxon>Nostocaceae</taxon>
        <taxon>Pelatocladus</taxon>
    </lineage>
</organism>
<dbReference type="AlphaFoldDB" id="A0A9E3HAA2"/>
<dbReference type="Proteomes" id="UP000813215">
    <property type="component" value="Unassembled WGS sequence"/>
</dbReference>
<dbReference type="PROSITE" id="PS51257">
    <property type="entry name" value="PROKAR_LIPOPROTEIN"/>
    <property type="match status" value="1"/>
</dbReference>
<accession>A0A9E3HAA2</accession>
<protein>
    <submittedName>
        <fullName evidence="2">Uncharacterized protein</fullName>
    </submittedName>
</protein>
<gene>
    <name evidence="2" type="ORF">KME28_15010</name>
</gene>
<feature type="signal peptide" evidence="1">
    <location>
        <begin position="1"/>
        <end position="33"/>
    </location>
</feature>
<reference evidence="2" key="1">
    <citation type="submission" date="2021-05" db="EMBL/GenBank/DDBJ databases">
        <authorList>
            <person name="Pietrasiak N."/>
            <person name="Ward R."/>
            <person name="Stajich J.E."/>
            <person name="Kurbessoian T."/>
        </authorList>
    </citation>
    <scope>NUCLEOTIDE SEQUENCE</scope>
    <source>
        <strain evidence="2">HA4357-MV3</strain>
    </source>
</reference>
<sequence>MKILQFKLYHKVSLNLVFVSLGCLSFFSPFAKAKEQHYKELKSGNNFNLHPVQLLQKQVCPSAQLLPKRIFETAKYYVYICKGDEKTSLGYYVQISKNSGSQITLPVNKKVGEAYFAKNTGVIYTVTPYELLITKFTKGSSVVLREKINSAIAADGQSLSKSCPTGNTSFVEAATKNYIVYICGRQTPEIYVAITKNGNNTITLPLQSNYNYSTNTEDSEYIAIKGKTYYLLNRKILKVSRNGRNLVKEKVLYWH</sequence>
<evidence type="ECO:0000256" key="1">
    <source>
        <dbReference type="SAM" id="SignalP"/>
    </source>
</evidence>